<accession>A0ABV7GK15</accession>
<gene>
    <name evidence="4" type="ORF">ACFOGP_04250</name>
</gene>
<dbReference type="RefSeq" id="WP_275631848.1">
    <property type="nucleotide sequence ID" value="NZ_JARGYD010000002.1"/>
</dbReference>
<dbReference type="InterPro" id="IPR011033">
    <property type="entry name" value="PRC_barrel-like_sf"/>
</dbReference>
<organism evidence="4 5">
    <name type="scientific">Psychromarinibacter halotolerans</name>
    <dbReference type="NCBI Taxonomy" id="1775175"/>
    <lineage>
        <taxon>Bacteria</taxon>
        <taxon>Pseudomonadati</taxon>
        <taxon>Pseudomonadota</taxon>
        <taxon>Alphaproteobacteria</taxon>
        <taxon>Rhodobacterales</taxon>
        <taxon>Paracoccaceae</taxon>
        <taxon>Psychromarinibacter</taxon>
    </lineage>
</organism>
<feature type="coiled-coil region" evidence="1">
    <location>
        <begin position="174"/>
        <end position="245"/>
    </location>
</feature>
<dbReference type="Gene3D" id="2.30.30.240">
    <property type="entry name" value="PRC-barrel domain"/>
    <property type="match status" value="2"/>
</dbReference>
<evidence type="ECO:0000313" key="5">
    <source>
        <dbReference type="Proteomes" id="UP001595632"/>
    </source>
</evidence>
<dbReference type="Proteomes" id="UP001595632">
    <property type="component" value="Unassembled WGS sequence"/>
</dbReference>
<keyword evidence="2" id="KW-0732">Signal</keyword>
<evidence type="ECO:0000259" key="3">
    <source>
        <dbReference type="Pfam" id="PF05239"/>
    </source>
</evidence>
<keyword evidence="1" id="KW-0175">Coiled coil</keyword>
<dbReference type="EMBL" id="JBHRTB010000010">
    <property type="protein sequence ID" value="MFC3141904.1"/>
    <property type="molecule type" value="Genomic_DNA"/>
</dbReference>
<reference evidence="5" key="1">
    <citation type="journal article" date="2019" name="Int. J. Syst. Evol. Microbiol.">
        <title>The Global Catalogue of Microorganisms (GCM) 10K type strain sequencing project: providing services to taxonomists for standard genome sequencing and annotation.</title>
        <authorList>
            <consortium name="The Broad Institute Genomics Platform"/>
            <consortium name="The Broad Institute Genome Sequencing Center for Infectious Disease"/>
            <person name="Wu L."/>
            <person name="Ma J."/>
        </authorList>
    </citation>
    <scope>NUCLEOTIDE SEQUENCE [LARGE SCALE GENOMIC DNA]</scope>
    <source>
        <strain evidence="5">KCTC 52366</strain>
    </source>
</reference>
<evidence type="ECO:0000256" key="2">
    <source>
        <dbReference type="SAM" id="SignalP"/>
    </source>
</evidence>
<comment type="caution">
    <text evidence="4">The sequence shown here is derived from an EMBL/GenBank/DDBJ whole genome shotgun (WGS) entry which is preliminary data.</text>
</comment>
<name>A0ABV7GK15_9RHOB</name>
<dbReference type="PANTHER" id="PTHR36505:SF1">
    <property type="entry name" value="BLR1072 PROTEIN"/>
    <property type="match status" value="1"/>
</dbReference>
<proteinExistence type="predicted"/>
<dbReference type="Pfam" id="PF05239">
    <property type="entry name" value="PRC"/>
    <property type="match status" value="2"/>
</dbReference>
<sequence>MRKLLMTTAVAVAMGAPAMAATETEGFVTQTEAGDFYGSELIGKRLYVSEAEVDAEAEWTEEQRAEWDDVGEINDIIIGDDGEVKAVLLDIGGFLGMGEKTVAVNMDQLKFVSETAEADDYFIVVQGSEAMLENAPEFDMAAVSPNGAVDETMPNDDVAATEMDEDAMTPGDEMAEAEATMENAADEAGEEMAEAGDEIENAAENAGEEVAEAGNAVENAAENAADEAGEELAEAGNAIENTADNVEAEVSEEMAEADAEMTDEEMMAEEEMAATDDTAGGWATPEVARDGYETVQSIDLTAEMLEGTYVYGADEENVGEIADLVLSEDGQIQAALIDVGGFLGIGEHRIEVDFEELQVLREQGGNSVEVHISATKDQLEERPAYDG</sequence>
<keyword evidence="5" id="KW-1185">Reference proteome</keyword>
<evidence type="ECO:0000313" key="4">
    <source>
        <dbReference type="EMBL" id="MFC3141904.1"/>
    </source>
</evidence>
<feature type="domain" description="PRC-barrel" evidence="3">
    <location>
        <begin position="68"/>
        <end position="125"/>
    </location>
</feature>
<dbReference type="SUPFAM" id="SSF50346">
    <property type="entry name" value="PRC-barrel domain"/>
    <property type="match status" value="2"/>
</dbReference>
<feature type="chain" id="PRO_5046870360" evidence="2">
    <location>
        <begin position="21"/>
        <end position="387"/>
    </location>
</feature>
<protein>
    <submittedName>
        <fullName evidence="4">PRC-barrel domain-containing protein</fullName>
    </submittedName>
</protein>
<feature type="domain" description="PRC-barrel" evidence="3">
    <location>
        <begin position="305"/>
        <end position="359"/>
    </location>
</feature>
<feature type="signal peptide" evidence="2">
    <location>
        <begin position="1"/>
        <end position="20"/>
    </location>
</feature>
<dbReference type="InterPro" id="IPR027275">
    <property type="entry name" value="PRC-brl_dom"/>
</dbReference>
<dbReference type="PANTHER" id="PTHR36505">
    <property type="entry name" value="BLR1072 PROTEIN"/>
    <property type="match status" value="1"/>
</dbReference>
<evidence type="ECO:0000256" key="1">
    <source>
        <dbReference type="SAM" id="Coils"/>
    </source>
</evidence>